<dbReference type="InterPro" id="IPR042095">
    <property type="entry name" value="SUMF_sf"/>
</dbReference>
<evidence type="ECO:0000313" key="3">
    <source>
        <dbReference type="Proteomes" id="UP000631421"/>
    </source>
</evidence>
<reference evidence="2 3" key="1">
    <citation type="journal article" date="2015" name="ISME J.">
        <title>Draft Genome Sequence of Streptomyces incarnatus NRRL8089, which Produces the Nucleoside Antibiotic Sinefungin.</title>
        <authorList>
            <person name="Oshima K."/>
            <person name="Hattori M."/>
            <person name="Shimizu H."/>
            <person name="Fukuda K."/>
            <person name="Nemoto M."/>
            <person name="Inagaki K."/>
            <person name="Tamura T."/>
        </authorList>
    </citation>
    <scope>NUCLEOTIDE SEQUENCE [LARGE SCALE GENOMIC DNA]</scope>
    <source>
        <strain evidence="2 3">FACHB-1277</strain>
    </source>
</reference>
<dbReference type="Pfam" id="PF03781">
    <property type="entry name" value="FGE-sulfatase"/>
    <property type="match status" value="1"/>
</dbReference>
<dbReference type="InterPro" id="IPR016187">
    <property type="entry name" value="CTDL_fold"/>
</dbReference>
<sequence length="585" mass="67479">MKAFADAQNSLVAVQAEQNKLQKARLVLNAIELVQKAELAQKERELKEKLCEITCNLQRELQQNEFQNRGELQAVQIQSKWDEKELPTIFSRRELTDIFAQKSDFPLFICSKIQITEGSPKYFQTELAAELESKMLTFANSTFRRDVRFYSRFFKDRDVFDVNAAQLETILPNTPCVMSFSKLTRSNVHFHYKLWGSQIAEILHEHYDLEFSWREEFLQPLLDSVGEVSDHNLDNIYEMIGDWLTSLQKLIATFLMDLYAIVDGNNPFYMPKLDRVNVGLPEAVREKYIQPYAEILERVQKERIDAFNEELRRQQDAAYRQRQTELQKQRDEEARRKALNIPIPNTNLTLELAAIKEDDFQMGSNQNSNEQPIHPVHIKAFRIAKYTVTQELWKAVAAMPKVKDDLNADPSRFKGANLPVENVSWHDAQEFCKRLSNAIKQPVRLPTEAEWEYACRAGTNTHFAFGDTITPSQVNYDGNYPFGGAAKGQYRVTTVAVDSLAKNDWGLYQMHGNVWEWCEDVWHDNYNGAPSDGSAWMSGGDQSYRVLRGGSWSHYAGHCRSACRGRNIPSSRCNIYGFRVVLPLL</sequence>
<dbReference type="PANTHER" id="PTHR23150:SF19">
    <property type="entry name" value="FORMYLGLYCINE-GENERATING ENZYME"/>
    <property type="match status" value="1"/>
</dbReference>
<comment type="caution">
    <text evidence="2">The sequence shown here is derived from an EMBL/GenBank/DDBJ whole genome shotgun (WGS) entry which is preliminary data.</text>
</comment>
<feature type="domain" description="Sulfatase-modifying factor enzyme-like" evidence="1">
    <location>
        <begin position="359"/>
        <end position="581"/>
    </location>
</feature>
<dbReference type="EMBL" id="JACJPY010000060">
    <property type="protein sequence ID" value="MBD2151636.1"/>
    <property type="molecule type" value="Genomic_DNA"/>
</dbReference>
<dbReference type="InterPro" id="IPR051043">
    <property type="entry name" value="Sulfatase_Mod_Factor_Kinase"/>
</dbReference>
<organism evidence="2 3">
    <name type="scientific">Pseudanabaena cinerea FACHB-1277</name>
    <dbReference type="NCBI Taxonomy" id="2949581"/>
    <lineage>
        <taxon>Bacteria</taxon>
        <taxon>Bacillati</taxon>
        <taxon>Cyanobacteriota</taxon>
        <taxon>Cyanophyceae</taxon>
        <taxon>Pseudanabaenales</taxon>
        <taxon>Pseudanabaenaceae</taxon>
        <taxon>Pseudanabaena</taxon>
        <taxon>Pseudanabaena cinerea</taxon>
    </lineage>
</organism>
<accession>A0A926UVL6</accession>
<proteinExistence type="predicted"/>
<dbReference type="InterPro" id="IPR005532">
    <property type="entry name" value="SUMF_dom"/>
</dbReference>
<dbReference type="Gene3D" id="3.90.1580.10">
    <property type="entry name" value="paralog of FGE (formylglycine-generating enzyme)"/>
    <property type="match status" value="1"/>
</dbReference>
<evidence type="ECO:0000259" key="1">
    <source>
        <dbReference type="Pfam" id="PF03781"/>
    </source>
</evidence>
<name>A0A926UVL6_9CYAN</name>
<dbReference type="PANTHER" id="PTHR23150">
    <property type="entry name" value="SULFATASE MODIFYING FACTOR 1, 2"/>
    <property type="match status" value="1"/>
</dbReference>
<dbReference type="GO" id="GO:0120147">
    <property type="term" value="F:formylglycine-generating oxidase activity"/>
    <property type="evidence" value="ECO:0007669"/>
    <property type="project" value="TreeGrafter"/>
</dbReference>
<keyword evidence="3" id="KW-1185">Reference proteome</keyword>
<dbReference type="AlphaFoldDB" id="A0A926UVL6"/>
<dbReference type="Proteomes" id="UP000631421">
    <property type="component" value="Unassembled WGS sequence"/>
</dbReference>
<protein>
    <submittedName>
        <fullName evidence="2">SUMF1/EgtB/PvdO family nonheme iron enzyme</fullName>
    </submittedName>
</protein>
<evidence type="ECO:0000313" key="2">
    <source>
        <dbReference type="EMBL" id="MBD2151636.1"/>
    </source>
</evidence>
<dbReference type="SUPFAM" id="SSF56436">
    <property type="entry name" value="C-type lectin-like"/>
    <property type="match status" value="1"/>
</dbReference>
<gene>
    <name evidence="2" type="ORF">H6F44_16120</name>
</gene>